<organism evidence="3 4">
    <name type="scientific">Dinothrombium tinctorium</name>
    <dbReference type="NCBI Taxonomy" id="1965070"/>
    <lineage>
        <taxon>Eukaryota</taxon>
        <taxon>Metazoa</taxon>
        <taxon>Ecdysozoa</taxon>
        <taxon>Arthropoda</taxon>
        <taxon>Chelicerata</taxon>
        <taxon>Arachnida</taxon>
        <taxon>Acari</taxon>
        <taxon>Acariformes</taxon>
        <taxon>Trombidiformes</taxon>
        <taxon>Prostigmata</taxon>
        <taxon>Anystina</taxon>
        <taxon>Parasitengona</taxon>
        <taxon>Trombidioidea</taxon>
        <taxon>Trombidiidae</taxon>
        <taxon>Dinothrombium</taxon>
    </lineage>
</organism>
<dbReference type="InterPro" id="IPR012337">
    <property type="entry name" value="RNaseH-like_sf"/>
</dbReference>
<dbReference type="Gene3D" id="3.30.420.10">
    <property type="entry name" value="Ribonuclease H-like superfamily/Ribonuclease H"/>
    <property type="match status" value="1"/>
</dbReference>
<dbReference type="Gene3D" id="1.10.340.70">
    <property type="match status" value="1"/>
</dbReference>
<evidence type="ECO:0000313" key="4">
    <source>
        <dbReference type="Proteomes" id="UP000285301"/>
    </source>
</evidence>
<gene>
    <name evidence="3" type="ORF">B4U79_03400</name>
</gene>
<dbReference type="FunFam" id="3.30.420.10:FF:000063">
    <property type="entry name" value="Retrovirus-related Pol polyprotein from transposon 297-like Protein"/>
    <property type="match status" value="1"/>
</dbReference>
<feature type="domain" description="Integrase catalytic" evidence="2">
    <location>
        <begin position="193"/>
        <end position="367"/>
    </location>
</feature>
<dbReference type="InterPro" id="IPR001584">
    <property type="entry name" value="Integrase_cat-core"/>
</dbReference>
<dbReference type="STRING" id="1965070.A0A443Q7H3"/>
<dbReference type="PROSITE" id="PS50994">
    <property type="entry name" value="INTEGRASE"/>
    <property type="match status" value="1"/>
</dbReference>
<dbReference type="FunFam" id="1.10.340.70:FF:000003">
    <property type="entry name" value="Protein CBG25708"/>
    <property type="match status" value="1"/>
</dbReference>
<accession>A0A443Q7H3</accession>
<dbReference type="InterPro" id="IPR036397">
    <property type="entry name" value="RNaseH_sf"/>
</dbReference>
<dbReference type="PANTHER" id="PTHR37984">
    <property type="entry name" value="PROTEIN CBG26694"/>
    <property type="match status" value="1"/>
</dbReference>
<protein>
    <recommendedName>
        <fullName evidence="1">RNA-directed DNA polymerase</fullName>
        <ecNumber evidence="1">2.7.7.49</ecNumber>
    </recommendedName>
</protein>
<dbReference type="GO" id="GO:0003676">
    <property type="term" value="F:nucleic acid binding"/>
    <property type="evidence" value="ECO:0007669"/>
    <property type="project" value="InterPro"/>
</dbReference>
<dbReference type="EC" id="2.7.7.49" evidence="1"/>
<evidence type="ECO:0000313" key="3">
    <source>
        <dbReference type="EMBL" id="RWR98939.1"/>
    </source>
</evidence>
<keyword evidence="4" id="KW-1185">Reference proteome</keyword>
<sequence length="466" mass="54221">EISKLSPRLQRMRMKLYRYDLDVTYKPGKELFIADALSRIKSEEDKECKLIDNFEVSTIDEAVDVSAITIEKIRNDMESDQTLNEVAKYVVEGWPNKINFLNNEVKQYYHLKDRLTVVDGILFMDNKIVIPKKQRNETLETLHESHLGMVKSKARAREVMFWPGINKDIEMMIKKCYICLKHRNEQQKEPMIITPLPRLPWSKVGVDLFELKGMHLICVDYYSKYPEVVTLSNTTAKSIILKLKGVFARFGIPEELVSDNGPQFTSEEFKEFMKSWNIKHTTSSPHYPQSNGQVERCIQTVKRLIKKATESGCDPHLALLEYRTTPLADIGFSPSQLLMNRRLRSKLPSTEEQLKPAIPQHMECKMNENKEKQCKYYNRGSKELQKLEYGMPVLFKKGGKWICGIISNVHNAPRSYWVKTEDGSSYRRNRKQILIDTSAEIFTRMSDKVNEKARKQIPSSDRVLRP</sequence>
<dbReference type="EMBL" id="NCKU01017732">
    <property type="protein sequence ID" value="RWR98939.1"/>
    <property type="molecule type" value="Genomic_DNA"/>
</dbReference>
<dbReference type="InterPro" id="IPR041588">
    <property type="entry name" value="Integrase_H2C2"/>
</dbReference>
<dbReference type="InterPro" id="IPR050951">
    <property type="entry name" value="Retrovirus_Pol_polyprotein"/>
</dbReference>
<comment type="caution">
    <text evidence="3">The sequence shown here is derived from an EMBL/GenBank/DDBJ whole genome shotgun (WGS) entry which is preliminary data.</text>
</comment>
<dbReference type="Pfam" id="PF17921">
    <property type="entry name" value="Integrase_H2C2"/>
    <property type="match status" value="1"/>
</dbReference>
<dbReference type="Proteomes" id="UP000285301">
    <property type="component" value="Unassembled WGS sequence"/>
</dbReference>
<feature type="non-terminal residue" evidence="3">
    <location>
        <position position="1"/>
    </location>
</feature>
<evidence type="ECO:0000259" key="2">
    <source>
        <dbReference type="PROSITE" id="PS50994"/>
    </source>
</evidence>
<dbReference type="Pfam" id="PF00665">
    <property type="entry name" value="rve"/>
    <property type="match status" value="1"/>
</dbReference>
<feature type="non-terminal residue" evidence="3">
    <location>
        <position position="466"/>
    </location>
</feature>
<dbReference type="OrthoDB" id="6494945at2759"/>
<reference evidence="3 4" key="1">
    <citation type="journal article" date="2018" name="Gigascience">
        <title>Genomes of trombidid mites reveal novel predicted allergens and laterally-transferred genes associated with secondary metabolism.</title>
        <authorList>
            <person name="Dong X."/>
            <person name="Chaisiri K."/>
            <person name="Xia D."/>
            <person name="Armstrong S.D."/>
            <person name="Fang Y."/>
            <person name="Donnelly M.J."/>
            <person name="Kadowaki T."/>
            <person name="McGarry J.W."/>
            <person name="Darby A.C."/>
            <person name="Makepeace B.L."/>
        </authorList>
    </citation>
    <scope>NUCLEOTIDE SEQUENCE [LARGE SCALE GENOMIC DNA]</scope>
    <source>
        <strain evidence="3">UoL-WK</strain>
    </source>
</reference>
<proteinExistence type="predicted"/>
<dbReference type="SUPFAM" id="SSF53098">
    <property type="entry name" value="Ribonuclease H-like"/>
    <property type="match status" value="1"/>
</dbReference>
<dbReference type="AlphaFoldDB" id="A0A443Q7H3"/>
<dbReference type="GO" id="GO:0015074">
    <property type="term" value="P:DNA integration"/>
    <property type="evidence" value="ECO:0007669"/>
    <property type="project" value="InterPro"/>
</dbReference>
<evidence type="ECO:0000256" key="1">
    <source>
        <dbReference type="ARBA" id="ARBA00012493"/>
    </source>
</evidence>
<dbReference type="PANTHER" id="PTHR37984:SF5">
    <property type="entry name" value="PROTEIN NYNRIN-LIKE"/>
    <property type="match status" value="1"/>
</dbReference>
<dbReference type="GO" id="GO:0003964">
    <property type="term" value="F:RNA-directed DNA polymerase activity"/>
    <property type="evidence" value="ECO:0007669"/>
    <property type="project" value="UniProtKB-EC"/>
</dbReference>
<name>A0A443Q7H3_9ACAR</name>